<dbReference type="Gene3D" id="3.30.930.10">
    <property type="entry name" value="Bira Bifunctional Protein, Domain 2"/>
    <property type="match status" value="1"/>
</dbReference>
<keyword evidence="1" id="KW-0808">Transferase</keyword>
<protein>
    <submittedName>
        <fullName evidence="1">Eukaryotic translation initiation factor 2-alpha kinase</fullName>
        <ecNumber evidence="1">2.7.11.1</ecNumber>
    </submittedName>
</protein>
<keyword evidence="1" id="KW-0396">Initiation factor</keyword>
<name>A0ABU6Q7V0_9FABA</name>
<keyword evidence="1" id="KW-0648">Protein biosynthesis</keyword>
<dbReference type="GO" id="GO:0004674">
    <property type="term" value="F:protein serine/threonine kinase activity"/>
    <property type="evidence" value="ECO:0007669"/>
    <property type="project" value="UniProtKB-EC"/>
</dbReference>
<gene>
    <name evidence="1" type="primary">GCN2_1</name>
    <name evidence="1" type="ORF">PIB30_018350</name>
</gene>
<dbReference type="PANTHER" id="PTHR11476">
    <property type="entry name" value="HISTIDYL-TRNA SYNTHETASE"/>
    <property type="match status" value="1"/>
</dbReference>
<dbReference type="Proteomes" id="UP001341840">
    <property type="component" value="Unassembled WGS sequence"/>
</dbReference>
<accession>A0ABU6Q7V0</accession>
<proteinExistence type="predicted"/>
<dbReference type="InterPro" id="IPR036621">
    <property type="entry name" value="Anticodon-bd_dom_sf"/>
</dbReference>
<keyword evidence="1" id="KW-0418">Kinase</keyword>
<keyword evidence="2" id="KW-1185">Reference proteome</keyword>
<dbReference type="GO" id="GO:0003743">
    <property type="term" value="F:translation initiation factor activity"/>
    <property type="evidence" value="ECO:0007669"/>
    <property type="project" value="UniProtKB-KW"/>
</dbReference>
<dbReference type="EC" id="2.7.11.1" evidence="1"/>
<evidence type="ECO:0000313" key="1">
    <source>
        <dbReference type="EMBL" id="MED6107898.1"/>
    </source>
</evidence>
<organism evidence="1 2">
    <name type="scientific">Stylosanthes scabra</name>
    <dbReference type="NCBI Taxonomy" id="79078"/>
    <lineage>
        <taxon>Eukaryota</taxon>
        <taxon>Viridiplantae</taxon>
        <taxon>Streptophyta</taxon>
        <taxon>Embryophyta</taxon>
        <taxon>Tracheophyta</taxon>
        <taxon>Spermatophyta</taxon>
        <taxon>Magnoliopsida</taxon>
        <taxon>eudicotyledons</taxon>
        <taxon>Gunneridae</taxon>
        <taxon>Pentapetalae</taxon>
        <taxon>rosids</taxon>
        <taxon>fabids</taxon>
        <taxon>Fabales</taxon>
        <taxon>Fabaceae</taxon>
        <taxon>Papilionoideae</taxon>
        <taxon>50 kb inversion clade</taxon>
        <taxon>dalbergioids sensu lato</taxon>
        <taxon>Dalbergieae</taxon>
        <taxon>Pterocarpus clade</taxon>
        <taxon>Stylosanthes</taxon>
    </lineage>
</organism>
<dbReference type="PANTHER" id="PTHR11476:SF10">
    <property type="entry name" value="NON-SPECIFIC SERINE_THREONINE PROTEIN KINASE"/>
    <property type="match status" value="1"/>
</dbReference>
<comment type="caution">
    <text evidence="1">The sequence shown here is derived from an EMBL/GenBank/DDBJ whole genome shotgun (WGS) entry which is preliminary data.</text>
</comment>
<dbReference type="EMBL" id="JASCZI010000055">
    <property type="protein sequence ID" value="MED6107898.1"/>
    <property type="molecule type" value="Genomic_DNA"/>
</dbReference>
<sequence length="154" mass="17295">MYRSNIGGVDTLMPPTEIYHRELFFQVYLRKENNLGSLSDGALLAAGGRYDYLLHQLYSRNYKGNPPNGVGSSLALENIIQNCPVNEGSTNVLVCSKGGGGLLMERMELVAELWKEKFKAGFVPIRDPSLTEQYEYANEHDIKCLVIILTDRFC</sequence>
<dbReference type="InterPro" id="IPR045864">
    <property type="entry name" value="aa-tRNA-synth_II/BPL/LPL"/>
</dbReference>
<dbReference type="Gene3D" id="3.40.50.800">
    <property type="entry name" value="Anticodon-binding domain"/>
    <property type="match status" value="1"/>
</dbReference>
<reference evidence="1 2" key="1">
    <citation type="journal article" date="2023" name="Plants (Basel)">
        <title>Bridging the Gap: Combining Genomics and Transcriptomics Approaches to Understand Stylosanthes scabra, an Orphan Legume from the Brazilian Caatinga.</title>
        <authorList>
            <person name="Ferreira-Neto J.R.C."/>
            <person name="da Silva M.D."/>
            <person name="Binneck E."/>
            <person name="de Melo N.F."/>
            <person name="da Silva R.H."/>
            <person name="de Melo A.L.T.M."/>
            <person name="Pandolfi V."/>
            <person name="Bustamante F.O."/>
            <person name="Brasileiro-Vidal A.C."/>
            <person name="Benko-Iseppon A.M."/>
        </authorList>
    </citation>
    <scope>NUCLEOTIDE SEQUENCE [LARGE SCALE GENOMIC DNA]</scope>
    <source>
        <tissue evidence="1">Leaves</tissue>
    </source>
</reference>
<evidence type="ECO:0000313" key="2">
    <source>
        <dbReference type="Proteomes" id="UP001341840"/>
    </source>
</evidence>